<gene>
    <name evidence="3" type="primary">LOC116942859</name>
</gene>
<dbReference type="Pfam" id="PF15238">
    <property type="entry name" value="TEADIR3"/>
    <property type="match status" value="1"/>
</dbReference>
<proteinExistence type="predicted"/>
<protein>
    <submittedName>
        <fullName evidence="3">Uncharacterized protein LOC116942859</fullName>
    </submittedName>
</protein>
<feature type="region of interest" description="Disordered" evidence="1">
    <location>
        <begin position="170"/>
        <end position="196"/>
    </location>
</feature>
<dbReference type="RefSeq" id="XP_032811129.1">
    <property type="nucleotide sequence ID" value="XM_032955238.1"/>
</dbReference>
<name>A0AAJ7WUZ5_PETMA</name>
<sequence>MPVETTFINPFFFYPEFSHQDASRGDVGGSWPEGSPEIYAEYSELADTSDLLSFVNTASSNIKLALDKPAKSKRKVNHRKYLQKQIKRCSQLTTVPVTPPHHHNHHPPPLPPPPAVPPSPLQATTEHQRSRGLLCLEDDDDDHLDRVYVASEGAGLASLGKALQGHAAQFRKISAKSPNDKRPRLSRSVARGRQLPLRDRNLPASFFTEPAALVTHLDQLEHHHHHHQQQQQQQHQADVRSSWEAEDGGVWDAGEFAHNQHQQHDHQQHGMHTPDFFAEQQSKLNPEVATAASMQPMNLGPPCQETHGSLHEMRTWELTLASMPSAHGMYRMDGHSELVESALWTEAPLAEATPTAALLSWSRAGAYPPFCCSQCHESPEFCIHQAV</sequence>
<dbReference type="PANTHER" id="PTHR33766">
    <property type="entry name" value="PROTEIN FAM181B"/>
    <property type="match status" value="1"/>
</dbReference>
<organism evidence="2 3">
    <name type="scientific">Petromyzon marinus</name>
    <name type="common">Sea lamprey</name>
    <dbReference type="NCBI Taxonomy" id="7757"/>
    <lineage>
        <taxon>Eukaryota</taxon>
        <taxon>Metazoa</taxon>
        <taxon>Chordata</taxon>
        <taxon>Craniata</taxon>
        <taxon>Vertebrata</taxon>
        <taxon>Cyclostomata</taxon>
        <taxon>Hyperoartia</taxon>
        <taxon>Petromyzontiformes</taxon>
        <taxon>Petromyzontidae</taxon>
        <taxon>Petromyzon</taxon>
    </lineage>
</organism>
<dbReference type="InterPro" id="IPR029359">
    <property type="entry name" value="FAM181"/>
</dbReference>
<dbReference type="GeneID" id="116942859"/>
<evidence type="ECO:0000313" key="3">
    <source>
        <dbReference type="RefSeq" id="XP_032811129.1"/>
    </source>
</evidence>
<evidence type="ECO:0000313" key="2">
    <source>
        <dbReference type="Proteomes" id="UP001318040"/>
    </source>
</evidence>
<dbReference type="InterPro" id="IPR053819">
    <property type="entry name" value="TEADIR3_omega_loop"/>
</dbReference>
<dbReference type="Proteomes" id="UP001318040">
    <property type="component" value="Chromosome 16"/>
</dbReference>
<keyword evidence="2" id="KW-1185">Reference proteome</keyword>
<dbReference type="AlphaFoldDB" id="A0AAJ7WUZ5"/>
<evidence type="ECO:0000256" key="1">
    <source>
        <dbReference type="SAM" id="MobiDB-lite"/>
    </source>
</evidence>
<feature type="compositionally biased region" description="Pro residues" evidence="1">
    <location>
        <begin position="107"/>
        <end position="120"/>
    </location>
</feature>
<dbReference type="PANTHER" id="PTHR33766:SF2">
    <property type="entry name" value="PROTEIN FAM181B"/>
    <property type="match status" value="1"/>
</dbReference>
<accession>A0AAJ7WUZ5</accession>
<feature type="region of interest" description="Disordered" evidence="1">
    <location>
        <begin position="95"/>
        <end position="128"/>
    </location>
</feature>
<reference evidence="3" key="1">
    <citation type="submission" date="2025-08" db="UniProtKB">
        <authorList>
            <consortium name="RefSeq"/>
        </authorList>
    </citation>
    <scope>IDENTIFICATION</scope>
    <source>
        <tissue evidence="3">Sperm</tissue>
    </source>
</reference>
<feature type="region of interest" description="Disordered" evidence="1">
    <location>
        <begin position="220"/>
        <end position="244"/>
    </location>
</feature>
<dbReference type="KEGG" id="pmrn:116942859"/>